<dbReference type="KEGG" id="fri:FraEuI1c_2302"/>
<protein>
    <submittedName>
        <fullName evidence="2">Two-component hybrid sensor and regulator</fullName>
    </submittedName>
</protein>
<accession>E3J058</accession>
<dbReference type="STRING" id="298654.FraEuI1c_2302"/>
<dbReference type="EMBL" id="CP002299">
    <property type="protein sequence ID" value="ADP80341.1"/>
    <property type="molecule type" value="Genomic_DNA"/>
</dbReference>
<dbReference type="HOGENOM" id="CLU_1934954_0_0_11"/>
<organism evidence="2 3">
    <name type="scientific">Pseudofrankia inefficax (strain DSM 45817 / CECT 9037 / DDB 130130 / EuI1c)</name>
    <name type="common">Frankia inefficax</name>
    <dbReference type="NCBI Taxonomy" id="298654"/>
    <lineage>
        <taxon>Bacteria</taxon>
        <taxon>Bacillati</taxon>
        <taxon>Actinomycetota</taxon>
        <taxon>Actinomycetes</taxon>
        <taxon>Frankiales</taxon>
        <taxon>Frankiaceae</taxon>
        <taxon>Pseudofrankia</taxon>
    </lineage>
</organism>
<dbReference type="Proteomes" id="UP000002484">
    <property type="component" value="Chromosome"/>
</dbReference>
<gene>
    <name evidence="2" type="ordered locus">FraEuI1c_2302</name>
</gene>
<evidence type="ECO:0000256" key="1">
    <source>
        <dbReference type="SAM" id="MobiDB-lite"/>
    </source>
</evidence>
<dbReference type="AlphaFoldDB" id="E3J058"/>
<name>E3J058_PSEI1</name>
<evidence type="ECO:0000313" key="2">
    <source>
        <dbReference type="EMBL" id="ADP80341.1"/>
    </source>
</evidence>
<sequence precursor="true">MAGRVVGGLAVAGPVVAEAGNGAGAPAGLVVNERRRALLTAAAVLDRGTAEIATAFDGLAAALDAGAWAGPAAELWAGELARTGTTIRRALGDTALSCAHAAASQPEWVAPGDPRAVRSPARPGSLRDGR</sequence>
<feature type="region of interest" description="Disordered" evidence="1">
    <location>
        <begin position="104"/>
        <end position="130"/>
    </location>
</feature>
<evidence type="ECO:0000313" key="3">
    <source>
        <dbReference type="Proteomes" id="UP000002484"/>
    </source>
</evidence>
<dbReference type="InParanoid" id="E3J058"/>
<reference evidence="2 3" key="1">
    <citation type="submission" date="2010-10" db="EMBL/GenBank/DDBJ databases">
        <title>Complete sequence of Frankia sp. EuI1c.</title>
        <authorList>
            <consortium name="US DOE Joint Genome Institute"/>
            <person name="Lucas S."/>
            <person name="Copeland A."/>
            <person name="Lapidus A."/>
            <person name="Cheng J.-F."/>
            <person name="Bruce D."/>
            <person name="Goodwin L."/>
            <person name="Pitluck S."/>
            <person name="Chertkov O."/>
            <person name="Detter J.C."/>
            <person name="Han C."/>
            <person name="Tapia R."/>
            <person name="Land M."/>
            <person name="Hauser L."/>
            <person name="Jeffries C."/>
            <person name="Kyrpides N."/>
            <person name="Ivanova N."/>
            <person name="Mikhailova N."/>
            <person name="Beauchemin N."/>
            <person name="Sen A."/>
            <person name="Sur S.A."/>
            <person name="Gtari M."/>
            <person name="Wall L."/>
            <person name="Tisa L."/>
            <person name="Woyke T."/>
        </authorList>
    </citation>
    <scope>NUCLEOTIDE SEQUENCE [LARGE SCALE GENOMIC DNA]</scope>
    <source>
        <strain evidence="3">DSM 45817 / CECT 9037 / EuI1c</strain>
    </source>
</reference>
<proteinExistence type="predicted"/>
<keyword evidence="3" id="KW-1185">Reference proteome</keyword>